<dbReference type="GO" id="GO:0003677">
    <property type="term" value="F:DNA binding"/>
    <property type="evidence" value="ECO:0007669"/>
    <property type="project" value="UniProtKB-KW"/>
</dbReference>
<dbReference type="InterPro" id="IPR010985">
    <property type="entry name" value="Ribbon_hlx_hlx"/>
</dbReference>
<evidence type="ECO:0000313" key="7">
    <source>
        <dbReference type="EMBL" id="MBB1489586.1"/>
    </source>
</evidence>
<evidence type="ECO:0000256" key="1">
    <source>
        <dbReference type="ARBA" id="ARBA00004496"/>
    </source>
</evidence>
<keyword evidence="4" id="KW-0963">Cytoplasm</keyword>
<comment type="subcellular location">
    <subcellularLocation>
        <location evidence="1">Cytoplasm</location>
    </subcellularLocation>
</comment>
<dbReference type="RefSeq" id="WP_182812121.1">
    <property type="nucleotide sequence ID" value="NZ_JACJFM010000062.1"/>
</dbReference>
<dbReference type="SUPFAM" id="SSF47598">
    <property type="entry name" value="Ribbon-helix-helix"/>
    <property type="match status" value="1"/>
</dbReference>
<name>A0A839IZS6_9GAMM</name>
<dbReference type="Pfam" id="PF05509">
    <property type="entry name" value="TraY"/>
    <property type="match status" value="1"/>
</dbReference>
<dbReference type="Proteomes" id="UP000565262">
    <property type="component" value="Unassembled WGS sequence"/>
</dbReference>
<evidence type="ECO:0000256" key="6">
    <source>
        <dbReference type="ARBA" id="ARBA00023125"/>
    </source>
</evidence>
<evidence type="ECO:0000256" key="4">
    <source>
        <dbReference type="ARBA" id="ARBA00022490"/>
    </source>
</evidence>
<dbReference type="AlphaFoldDB" id="A0A839IZS6"/>
<keyword evidence="8" id="KW-1185">Reference proteome</keyword>
<dbReference type="GO" id="GO:0005737">
    <property type="term" value="C:cytoplasm"/>
    <property type="evidence" value="ECO:0007669"/>
    <property type="project" value="UniProtKB-SubCell"/>
</dbReference>
<dbReference type="GO" id="GO:0006355">
    <property type="term" value="P:regulation of DNA-templated transcription"/>
    <property type="evidence" value="ECO:0007669"/>
    <property type="project" value="InterPro"/>
</dbReference>
<evidence type="ECO:0000256" key="2">
    <source>
        <dbReference type="ARBA" id="ARBA00007183"/>
    </source>
</evidence>
<comment type="caution">
    <text evidence="7">The sequence shown here is derived from an EMBL/GenBank/DDBJ whole genome shotgun (WGS) entry which is preliminary data.</text>
</comment>
<proteinExistence type="inferred from homology"/>
<accession>A0A839IZS6</accession>
<keyword evidence="5" id="KW-0184">Conjugation</keyword>
<sequence length="73" mass="8566">MPVSIQLDPDIENRLTHLAETTGRSKAFYLRRLIEDHFDELEEIYLAEEVLQRIRTGQEKTHSLDGVEQELNN</sequence>
<organism evidence="7 8">
    <name type="scientific">Oceanospirillum sediminis</name>
    <dbReference type="NCBI Taxonomy" id="2760088"/>
    <lineage>
        <taxon>Bacteria</taxon>
        <taxon>Pseudomonadati</taxon>
        <taxon>Pseudomonadota</taxon>
        <taxon>Gammaproteobacteria</taxon>
        <taxon>Oceanospirillales</taxon>
        <taxon>Oceanospirillaceae</taxon>
        <taxon>Oceanospirillum</taxon>
    </lineage>
</organism>
<reference evidence="7 8" key="1">
    <citation type="submission" date="2020-08" db="EMBL/GenBank/DDBJ databases">
        <title>Oceanospirillum sp. nov. isolated from marine sediment.</title>
        <authorList>
            <person name="Ji X."/>
        </authorList>
    </citation>
    <scope>NUCLEOTIDE SEQUENCE [LARGE SCALE GENOMIC DNA]</scope>
    <source>
        <strain evidence="7 8">D5</strain>
    </source>
</reference>
<evidence type="ECO:0000313" key="8">
    <source>
        <dbReference type="Proteomes" id="UP000565262"/>
    </source>
</evidence>
<dbReference type="EMBL" id="JACJFM010000062">
    <property type="protein sequence ID" value="MBB1489586.1"/>
    <property type="molecule type" value="Genomic_DNA"/>
</dbReference>
<dbReference type="InterPro" id="IPR008876">
    <property type="entry name" value="TraY"/>
</dbReference>
<gene>
    <name evidence="7" type="ORF">H4O21_23530</name>
</gene>
<keyword evidence="6" id="KW-0238">DNA-binding</keyword>
<comment type="similarity">
    <text evidence="2">Belongs to the TraY family.</text>
</comment>
<evidence type="ECO:0000256" key="3">
    <source>
        <dbReference type="ARBA" id="ARBA00020541"/>
    </source>
</evidence>
<evidence type="ECO:0000256" key="5">
    <source>
        <dbReference type="ARBA" id="ARBA00022971"/>
    </source>
</evidence>
<protein>
    <recommendedName>
        <fullName evidence="3">Relaxosome protein TraY</fullName>
    </recommendedName>
</protein>